<keyword evidence="6" id="KW-1185">Reference proteome</keyword>
<accession>A0A9W8S5N5</accession>
<dbReference type="SUPFAM" id="SSF48403">
    <property type="entry name" value="Ankyrin repeat"/>
    <property type="match status" value="2"/>
</dbReference>
<dbReference type="PROSITE" id="PS50088">
    <property type="entry name" value="ANK_REPEAT"/>
    <property type="match status" value="9"/>
</dbReference>
<evidence type="ECO:0000256" key="1">
    <source>
        <dbReference type="ARBA" id="ARBA00022737"/>
    </source>
</evidence>
<dbReference type="PANTHER" id="PTHR24171">
    <property type="entry name" value="ANKYRIN REPEAT DOMAIN-CONTAINING PROTEIN 39-RELATED"/>
    <property type="match status" value="1"/>
</dbReference>
<comment type="caution">
    <text evidence="5">The sequence shown here is derived from an EMBL/GenBank/DDBJ whole genome shotgun (WGS) entry which is preliminary data.</text>
</comment>
<proteinExistence type="predicted"/>
<feature type="repeat" description="ANK" evidence="3">
    <location>
        <begin position="802"/>
        <end position="834"/>
    </location>
</feature>
<dbReference type="EMBL" id="JAOQAZ010000006">
    <property type="protein sequence ID" value="KAJ4265303.1"/>
    <property type="molecule type" value="Genomic_DNA"/>
</dbReference>
<dbReference type="PROSITE" id="PS50297">
    <property type="entry name" value="ANK_REP_REGION"/>
    <property type="match status" value="7"/>
</dbReference>
<name>A0A9W8S5N5_9HYPO</name>
<dbReference type="InterPro" id="IPR036770">
    <property type="entry name" value="Ankyrin_rpt-contain_sf"/>
</dbReference>
<dbReference type="SUPFAM" id="SSF52540">
    <property type="entry name" value="P-loop containing nucleoside triphosphate hydrolases"/>
    <property type="match status" value="1"/>
</dbReference>
<organism evidence="5 6">
    <name type="scientific">Fusarium torreyae</name>
    <dbReference type="NCBI Taxonomy" id="1237075"/>
    <lineage>
        <taxon>Eukaryota</taxon>
        <taxon>Fungi</taxon>
        <taxon>Dikarya</taxon>
        <taxon>Ascomycota</taxon>
        <taxon>Pezizomycotina</taxon>
        <taxon>Sordariomycetes</taxon>
        <taxon>Hypocreomycetidae</taxon>
        <taxon>Hypocreales</taxon>
        <taxon>Nectriaceae</taxon>
        <taxon>Fusarium</taxon>
    </lineage>
</organism>
<evidence type="ECO:0000313" key="5">
    <source>
        <dbReference type="EMBL" id="KAJ4265303.1"/>
    </source>
</evidence>
<feature type="repeat" description="ANK" evidence="3">
    <location>
        <begin position="900"/>
        <end position="932"/>
    </location>
</feature>
<gene>
    <name evidence="5" type="ORF">NW762_004588</name>
</gene>
<evidence type="ECO:0000256" key="2">
    <source>
        <dbReference type="ARBA" id="ARBA00023043"/>
    </source>
</evidence>
<evidence type="ECO:0000259" key="4">
    <source>
        <dbReference type="PROSITE" id="PS50837"/>
    </source>
</evidence>
<dbReference type="Pfam" id="PF00023">
    <property type="entry name" value="Ank"/>
    <property type="match status" value="1"/>
</dbReference>
<dbReference type="PRINTS" id="PR01415">
    <property type="entry name" value="ANKYRIN"/>
</dbReference>
<dbReference type="InterPro" id="IPR007111">
    <property type="entry name" value="NACHT_NTPase"/>
</dbReference>
<dbReference type="PANTHER" id="PTHR24171:SF9">
    <property type="entry name" value="ANKYRIN REPEAT DOMAIN-CONTAINING PROTEIN 39"/>
    <property type="match status" value="1"/>
</dbReference>
<dbReference type="PROSITE" id="PS50837">
    <property type="entry name" value="NACHT"/>
    <property type="match status" value="1"/>
</dbReference>
<dbReference type="InterPro" id="IPR002110">
    <property type="entry name" value="Ankyrin_rpt"/>
</dbReference>
<dbReference type="Pfam" id="PF24883">
    <property type="entry name" value="NPHP3_N"/>
    <property type="match status" value="1"/>
</dbReference>
<feature type="repeat" description="ANK" evidence="3">
    <location>
        <begin position="999"/>
        <end position="1031"/>
    </location>
</feature>
<reference evidence="5" key="1">
    <citation type="submission" date="2022-09" db="EMBL/GenBank/DDBJ databases">
        <title>Fusarium specimens isolated from Avocado Roots.</title>
        <authorList>
            <person name="Stajich J."/>
            <person name="Roper C."/>
            <person name="Heimlech-Rivalta G."/>
        </authorList>
    </citation>
    <scope>NUCLEOTIDE SEQUENCE</scope>
    <source>
        <strain evidence="5">CF00136</strain>
    </source>
</reference>
<protein>
    <recommendedName>
        <fullName evidence="4">NACHT domain-containing protein</fullName>
    </recommendedName>
</protein>
<feature type="repeat" description="ANK" evidence="3">
    <location>
        <begin position="769"/>
        <end position="801"/>
    </location>
</feature>
<sequence length="1056" mass="119472">MDNRAKDVTIAADKTCNWLLKHTKFVDWASSHQGLLWVQGKPGSGKSTLLRYLLDNFESVPGVHDRDLVLSFFFHARGSELQRTPLGLFRSLLHQLLRQIPEAVEGLLPTFKIWWNTKKQPDQEYDWRLLELQQGIERSLRETLKTRPVWLLIDALDECGKDNARQMVKFLKELLQTLRLATSRFRVCFTCRHYPKLDMDMDFISLESENGDDISTWVMAKLPNPHFSSVSASIISRASGVFMWAHIVASRIWDLKLDGATYSEMMEAVNAIPQGLDALYLDLIQSINKTEDNKKKWDSIKLILWIRFATRPLSVDELSWVMVINADCSYKSVEECRNQKGIPDSTQIRSKVLDLGRGLVEITDDRVVQFIHQSVSDFFLDHGLSALDTGLTSNDAIMEMANLQLFRICVSYLKMDDICRYKGGLDGEFPLLQYATTSWVRHMSKSGTNSILQEGSWKAFAFSSNPFLQQWVRVYNIIDPLLRHWHPKGINLLHILSKYGVTGLLRAILDKSTIFAAAKDSQDQEGRTPLWYAAEGGHDDIVKLLLGYGANAKLEDCQNRTPLALAAMLEHKTVVEIFLHHGQSRNVEWTDSAGQSLLWYAAGEVGLAGIEKQEWEWKLRNAKWTTAFAVLRLLIDEETERQWLDRQDSQGMTLLASSAKNYSIVVSRILLKRGAIVDLADNKGWTPLWHAVTERSKEYSKYDLLHLPTLIELPIQPHSMEMLLEYGADLESINQNGQTLLQYAAATGDHITAQMVLDAGARIDSADAKSQTPLLMAAKNGHELAVRRLLEKSARVNIADNDGRTPLSWASENGHEAIVHLFLTCWADTKLADKLGWTPLRYAIQQRHDSVIDLLVTKGEITWVDLDQSSILQHAIATCRKSTLSLLLERGADIDAKDKQGQTVLLWAVRKKRQDIVRLLLESPANIECEDCNRQTPLSWSARKGYGDITQLLLDNHAFIETIDEQGRTPLIWAAWKGQTNIVRLLIENGADIDCMDQQGRTPLWYALWAGHEAVAQLLLGEGASSELVDQDGFMAREFAIGTGCQAIARLLPKRT</sequence>
<feature type="domain" description="NACHT" evidence="4">
    <location>
        <begin position="34"/>
        <end position="192"/>
    </location>
</feature>
<feature type="repeat" description="ANK" evidence="3">
    <location>
        <begin position="525"/>
        <end position="557"/>
    </location>
</feature>
<evidence type="ECO:0000313" key="6">
    <source>
        <dbReference type="Proteomes" id="UP001152049"/>
    </source>
</evidence>
<feature type="repeat" description="ANK" evidence="3">
    <location>
        <begin position="736"/>
        <end position="768"/>
    </location>
</feature>
<dbReference type="Gene3D" id="3.40.50.300">
    <property type="entry name" value="P-loop containing nucleotide triphosphate hydrolases"/>
    <property type="match status" value="1"/>
</dbReference>
<feature type="repeat" description="ANK" evidence="3">
    <location>
        <begin position="867"/>
        <end position="899"/>
    </location>
</feature>
<dbReference type="InterPro" id="IPR027417">
    <property type="entry name" value="P-loop_NTPase"/>
</dbReference>
<dbReference type="OrthoDB" id="7464126at2759"/>
<evidence type="ECO:0000256" key="3">
    <source>
        <dbReference type="PROSITE-ProRule" id="PRU00023"/>
    </source>
</evidence>
<dbReference type="SMART" id="SM00248">
    <property type="entry name" value="ANK"/>
    <property type="match status" value="14"/>
</dbReference>
<dbReference type="Gene3D" id="1.25.40.20">
    <property type="entry name" value="Ankyrin repeat-containing domain"/>
    <property type="match status" value="5"/>
</dbReference>
<dbReference type="Pfam" id="PF12796">
    <property type="entry name" value="Ank_2"/>
    <property type="match status" value="3"/>
</dbReference>
<feature type="repeat" description="ANK" evidence="3">
    <location>
        <begin position="933"/>
        <end position="965"/>
    </location>
</feature>
<keyword evidence="2 3" id="KW-0040">ANK repeat</keyword>
<dbReference type="Proteomes" id="UP001152049">
    <property type="component" value="Unassembled WGS sequence"/>
</dbReference>
<dbReference type="InterPro" id="IPR056884">
    <property type="entry name" value="NPHP3-like_N"/>
</dbReference>
<dbReference type="AlphaFoldDB" id="A0A9W8S5N5"/>
<keyword evidence="1" id="KW-0677">Repeat</keyword>
<feature type="repeat" description="ANK" evidence="3">
    <location>
        <begin position="966"/>
        <end position="998"/>
    </location>
</feature>